<dbReference type="InterPro" id="IPR008977">
    <property type="entry name" value="PHM/PNGase_F_dom_sf"/>
</dbReference>
<dbReference type="GO" id="GO:0005615">
    <property type="term" value="C:extracellular space"/>
    <property type="evidence" value="ECO:0007669"/>
    <property type="project" value="TreeGrafter"/>
</dbReference>
<dbReference type="GO" id="GO:0005507">
    <property type="term" value="F:copper ion binding"/>
    <property type="evidence" value="ECO:0007669"/>
    <property type="project" value="InterPro"/>
</dbReference>
<keyword evidence="7" id="KW-0186">Copper</keyword>
<dbReference type="CDD" id="cd09631">
    <property type="entry name" value="DOMON_DOH"/>
    <property type="match status" value="1"/>
</dbReference>
<keyword evidence="11" id="KW-0325">Glycoprotein</keyword>
<evidence type="ECO:0000256" key="3">
    <source>
        <dbReference type="ARBA" id="ARBA00010676"/>
    </source>
</evidence>
<dbReference type="PROSITE" id="PS50836">
    <property type="entry name" value="DOMON"/>
    <property type="match status" value="1"/>
</dbReference>
<dbReference type="Gene3D" id="2.60.40.1210">
    <property type="entry name" value="Cellobiose dehydrogenase, cytochrome domain"/>
    <property type="match status" value="1"/>
</dbReference>
<protein>
    <submittedName>
        <fullName evidence="14">Dopamine beta hydroxylase</fullName>
    </submittedName>
</protein>
<dbReference type="GO" id="GO:0042421">
    <property type="term" value="P:norepinephrine biosynthetic process"/>
    <property type="evidence" value="ECO:0007669"/>
    <property type="project" value="TreeGrafter"/>
</dbReference>
<evidence type="ECO:0000313" key="14">
    <source>
        <dbReference type="EMBL" id="ROT77268.1"/>
    </source>
</evidence>
<dbReference type="GO" id="GO:0042420">
    <property type="term" value="P:dopamine catabolic process"/>
    <property type="evidence" value="ECO:0007669"/>
    <property type="project" value="TreeGrafter"/>
</dbReference>
<evidence type="ECO:0000256" key="1">
    <source>
        <dbReference type="ARBA" id="ARBA00001973"/>
    </source>
</evidence>
<reference evidence="14 15" key="2">
    <citation type="submission" date="2019-01" db="EMBL/GenBank/DDBJ databases">
        <title>The decoding of complex shrimp genome reveals the adaptation for benthos swimmer, frequently molting mechanism and breeding impact on genome.</title>
        <authorList>
            <person name="Sun Y."/>
            <person name="Gao Y."/>
            <person name="Yu Y."/>
        </authorList>
    </citation>
    <scope>NUCLEOTIDE SEQUENCE [LARGE SCALE GENOMIC DNA]</scope>
    <source>
        <tissue evidence="14">Muscle</tissue>
    </source>
</reference>
<feature type="compositionally biased region" description="Basic and acidic residues" evidence="12">
    <location>
        <begin position="40"/>
        <end position="49"/>
    </location>
</feature>
<comment type="similarity">
    <text evidence="3">Belongs to the copper type II ascorbate-dependent monooxygenase family.</text>
</comment>
<dbReference type="FunFam" id="2.60.120.310:FF:000004">
    <property type="entry name" value="DBH-like monooxygenase protein 1"/>
    <property type="match status" value="1"/>
</dbReference>
<accession>A0A423TLE2</accession>
<dbReference type="FunFam" id="2.60.40.1210:FF:000001">
    <property type="entry name" value="Monooxygenase, DBH-like 1, like"/>
    <property type="match status" value="1"/>
</dbReference>
<reference evidence="14 15" key="1">
    <citation type="submission" date="2018-04" db="EMBL/GenBank/DDBJ databases">
        <authorList>
            <person name="Zhang X."/>
            <person name="Yuan J."/>
            <person name="Li F."/>
            <person name="Xiang J."/>
        </authorList>
    </citation>
    <scope>NUCLEOTIDE SEQUENCE [LARGE SCALE GENOMIC DNA]</scope>
    <source>
        <tissue evidence="14">Muscle</tissue>
    </source>
</reference>
<feature type="region of interest" description="Disordered" evidence="12">
    <location>
        <begin position="30"/>
        <end position="52"/>
    </location>
</feature>
<evidence type="ECO:0000256" key="9">
    <source>
        <dbReference type="ARBA" id="ARBA00023136"/>
    </source>
</evidence>
<comment type="subcellular location">
    <subcellularLocation>
        <location evidence="2">Membrane</location>
    </subcellularLocation>
</comment>
<evidence type="ECO:0000256" key="8">
    <source>
        <dbReference type="ARBA" id="ARBA00023033"/>
    </source>
</evidence>
<evidence type="ECO:0000256" key="2">
    <source>
        <dbReference type="ARBA" id="ARBA00004370"/>
    </source>
</evidence>
<dbReference type="PANTHER" id="PTHR10157">
    <property type="entry name" value="DOPAMINE BETA HYDROXYLASE RELATED"/>
    <property type="match status" value="1"/>
</dbReference>
<evidence type="ECO:0000256" key="12">
    <source>
        <dbReference type="SAM" id="MobiDB-lite"/>
    </source>
</evidence>
<evidence type="ECO:0000256" key="11">
    <source>
        <dbReference type="ARBA" id="ARBA00023180"/>
    </source>
</evidence>
<dbReference type="Pfam" id="PF03351">
    <property type="entry name" value="DOMON"/>
    <property type="match status" value="1"/>
</dbReference>
<evidence type="ECO:0000256" key="10">
    <source>
        <dbReference type="ARBA" id="ARBA00023157"/>
    </source>
</evidence>
<keyword evidence="6" id="KW-0560">Oxidoreductase</keyword>
<keyword evidence="15" id="KW-1185">Reference proteome</keyword>
<dbReference type="GO" id="GO:0030667">
    <property type="term" value="C:secretory granule membrane"/>
    <property type="evidence" value="ECO:0007669"/>
    <property type="project" value="TreeGrafter"/>
</dbReference>
<dbReference type="InterPro" id="IPR000945">
    <property type="entry name" value="DBH-like"/>
</dbReference>
<dbReference type="PANTHER" id="PTHR10157:SF23">
    <property type="entry name" value="MOXD1 HOMOLOG 1"/>
    <property type="match status" value="1"/>
</dbReference>
<dbReference type="InterPro" id="IPR000323">
    <property type="entry name" value="Cu2_ascorb_mOase_N"/>
</dbReference>
<dbReference type="InterPro" id="IPR024548">
    <property type="entry name" value="Cu2_monoox_C"/>
</dbReference>
<feature type="compositionally biased region" description="Polar residues" evidence="12">
    <location>
        <begin position="30"/>
        <end position="39"/>
    </location>
</feature>
<sequence>MPGSCRAGIVMVVKLPSTIRSVLVQTSRQTLDAGTGRSTDFSDARENQRRRGFVPRSPACEASFGSQIAFRIVLWRMTYPKFEALKPEPKSCSKNQELAGSLMHRAVLDTEGKYVMLWTPGEEDITFEIQVATKGYVGLGFSPNGGMAGSDIVLGWVTDGGEVMVQDSYATGYSQPLKDDQQDVELLGGYQNDTHTVLRFSRPWSTCDEQDFELSSDTVRVIWAIGSEDPAGDLMRRHDHRGTKSLTLKGPQFTLPKFSEDVKHWDVLSPNVTIPNNLTTLYWCKLFKIPPITRKTHVIGYVPIVQEGNHQHVHHILFYECHLEDSARHYEKWLDVQGAQCYGANMPISWKKCTSPLVAWAIGGEGEVLPDNAGFPIGEEHGGATYFMMEIHYDNPDLKEGVVDASGIRIFHTENLREHDAGVMMVGHVVTPIQIVPPNEKWVSVGHCDSSCTNKELPGSGVQVFQGLLHAHLLGRKLLLRQIRDGKELPIQLKDENYDFNYQQTRIFKDEMTILPGDSLITECYYDASKRNTPSFGGFGTEEEMCLAFLSYYPRVNLSICASQPHIDEILDGIDVEEVKNKDRILSVLLERGYVYIICLLLHM</sequence>
<dbReference type="InterPro" id="IPR028460">
    <property type="entry name" value="Tbh/DBH"/>
</dbReference>
<dbReference type="GO" id="GO:0004500">
    <property type="term" value="F:dopamine beta-monooxygenase activity"/>
    <property type="evidence" value="ECO:0007669"/>
    <property type="project" value="InterPro"/>
</dbReference>
<dbReference type="InterPro" id="IPR005018">
    <property type="entry name" value="DOMON_domain"/>
</dbReference>
<keyword evidence="9" id="KW-0472">Membrane</keyword>
<proteinExistence type="inferred from homology"/>
<dbReference type="Gene3D" id="2.60.120.230">
    <property type="match status" value="1"/>
</dbReference>
<dbReference type="GO" id="GO:0006589">
    <property type="term" value="P:octopamine biosynthetic process"/>
    <property type="evidence" value="ECO:0007669"/>
    <property type="project" value="TreeGrafter"/>
</dbReference>
<dbReference type="PRINTS" id="PR00767">
    <property type="entry name" value="DBMONOXGNASE"/>
</dbReference>
<dbReference type="InterPro" id="IPR036939">
    <property type="entry name" value="Cu2_ascorb_mOase_N_sf"/>
</dbReference>
<evidence type="ECO:0000256" key="5">
    <source>
        <dbReference type="ARBA" id="ARBA00022729"/>
    </source>
</evidence>
<dbReference type="Gene3D" id="2.60.120.310">
    <property type="entry name" value="Copper type II, ascorbate-dependent monooxygenase, N-terminal domain"/>
    <property type="match status" value="1"/>
</dbReference>
<dbReference type="EMBL" id="QCYY01001545">
    <property type="protein sequence ID" value="ROT77268.1"/>
    <property type="molecule type" value="Genomic_DNA"/>
</dbReference>
<evidence type="ECO:0000256" key="7">
    <source>
        <dbReference type="ARBA" id="ARBA00023008"/>
    </source>
</evidence>
<evidence type="ECO:0000256" key="4">
    <source>
        <dbReference type="ARBA" id="ARBA00022723"/>
    </source>
</evidence>
<dbReference type="OrthoDB" id="129121at2759"/>
<comment type="cofactor">
    <cofactor evidence="1">
        <name>Cu(2+)</name>
        <dbReference type="ChEBI" id="CHEBI:29036"/>
    </cofactor>
</comment>
<dbReference type="AlphaFoldDB" id="A0A423TLE2"/>
<dbReference type="FunFam" id="2.60.120.230:FF:000001">
    <property type="entry name" value="Monooxygenase, DBH-like 1"/>
    <property type="match status" value="1"/>
</dbReference>
<evidence type="ECO:0000256" key="6">
    <source>
        <dbReference type="ARBA" id="ARBA00023002"/>
    </source>
</evidence>
<comment type="caution">
    <text evidence="14">The sequence shown here is derived from an EMBL/GenBank/DDBJ whole genome shotgun (WGS) entry which is preliminary data.</text>
</comment>
<keyword evidence="8" id="KW-0503">Monooxygenase</keyword>
<organism evidence="14 15">
    <name type="scientific">Penaeus vannamei</name>
    <name type="common">Whiteleg shrimp</name>
    <name type="synonym">Litopenaeus vannamei</name>
    <dbReference type="NCBI Taxonomy" id="6689"/>
    <lineage>
        <taxon>Eukaryota</taxon>
        <taxon>Metazoa</taxon>
        <taxon>Ecdysozoa</taxon>
        <taxon>Arthropoda</taxon>
        <taxon>Crustacea</taxon>
        <taxon>Multicrustacea</taxon>
        <taxon>Malacostraca</taxon>
        <taxon>Eumalacostraca</taxon>
        <taxon>Eucarida</taxon>
        <taxon>Decapoda</taxon>
        <taxon>Dendrobranchiata</taxon>
        <taxon>Penaeoidea</taxon>
        <taxon>Penaeidae</taxon>
        <taxon>Penaeus</taxon>
    </lineage>
</organism>
<evidence type="ECO:0000313" key="15">
    <source>
        <dbReference type="Proteomes" id="UP000283509"/>
    </source>
</evidence>
<evidence type="ECO:0000259" key="13">
    <source>
        <dbReference type="PROSITE" id="PS50836"/>
    </source>
</evidence>
<dbReference type="InterPro" id="IPR045266">
    <property type="entry name" value="DOH_DOMON"/>
</dbReference>
<dbReference type="SUPFAM" id="SSF49344">
    <property type="entry name" value="CBD9-like"/>
    <property type="match status" value="1"/>
</dbReference>
<keyword evidence="5" id="KW-0732">Signal</keyword>
<dbReference type="SMART" id="SM00664">
    <property type="entry name" value="DoH"/>
    <property type="match status" value="1"/>
</dbReference>
<dbReference type="Pfam" id="PF01082">
    <property type="entry name" value="Cu2_monooxygen"/>
    <property type="match status" value="1"/>
</dbReference>
<dbReference type="Pfam" id="PF03712">
    <property type="entry name" value="Cu2_monoox_C"/>
    <property type="match status" value="1"/>
</dbReference>
<dbReference type="SUPFAM" id="SSF49742">
    <property type="entry name" value="PHM/PNGase F"/>
    <property type="match status" value="2"/>
</dbReference>
<gene>
    <name evidence="14" type="ORF">C7M84_004088</name>
</gene>
<dbReference type="Proteomes" id="UP000283509">
    <property type="component" value="Unassembled WGS sequence"/>
</dbReference>
<feature type="domain" description="DOMON" evidence="13">
    <location>
        <begin position="112"/>
        <end position="226"/>
    </location>
</feature>
<keyword evidence="4" id="KW-0479">Metal-binding</keyword>
<name>A0A423TLE2_PENVA</name>
<dbReference type="InterPro" id="IPR014784">
    <property type="entry name" value="Cu2_ascorb_mOase-like_C"/>
</dbReference>
<keyword evidence="10" id="KW-1015">Disulfide bond</keyword>